<evidence type="ECO:0000313" key="17">
    <source>
        <dbReference type="Proteomes" id="UP000008074"/>
    </source>
</evidence>
<dbReference type="Gene3D" id="3.50.50.60">
    <property type="entry name" value="FAD/NAD(P)-binding domain"/>
    <property type="match status" value="2"/>
</dbReference>
<evidence type="ECO:0000256" key="6">
    <source>
        <dbReference type="ARBA" id="ARBA00023027"/>
    </source>
</evidence>
<feature type="domain" description="FAD/NAD(P)-binding" evidence="15">
    <location>
        <begin position="4"/>
        <end position="328"/>
    </location>
</feature>
<dbReference type="HOGENOM" id="CLU_016755_0_1_10"/>
<dbReference type="InterPro" id="IPR001100">
    <property type="entry name" value="Pyr_nuc-diS_OxRdtase"/>
</dbReference>
<evidence type="ECO:0000256" key="13">
    <source>
        <dbReference type="RuleBase" id="RU003692"/>
    </source>
</evidence>
<keyword evidence="5 13" id="KW-0560">Oxidoreductase</keyword>
<dbReference type="PANTHER" id="PTHR22912">
    <property type="entry name" value="DISULFIDE OXIDOREDUCTASE"/>
    <property type="match status" value="1"/>
</dbReference>
<dbReference type="EMBL" id="CP001605">
    <property type="protein sequence ID" value="ACU52823.1"/>
    <property type="molecule type" value="Genomic_DNA"/>
</dbReference>
<dbReference type="InterPro" id="IPR016156">
    <property type="entry name" value="FAD/NAD-linked_Rdtase_dimer_sf"/>
</dbReference>
<dbReference type="SUPFAM" id="SSF55424">
    <property type="entry name" value="FAD/NAD-linked reductases, dimerisation (C-terminal) domain"/>
    <property type="match status" value="1"/>
</dbReference>
<dbReference type="GO" id="GO:0050660">
    <property type="term" value="F:flavin adenine dinucleotide binding"/>
    <property type="evidence" value="ECO:0007669"/>
    <property type="project" value="InterPro"/>
</dbReference>
<evidence type="ECO:0000256" key="10">
    <source>
        <dbReference type="PIRSR" id="PIRSR000350-2"/>
    </source>
</evidence>
<evidence type="ECO:0000256" key="9">
    <source>
        <dbReference type="ARBA" id="ARBA00049187"/>
    </source>
</evidence>
<keyword evidence="6 11" id="KW-0520">NAD</keyword>
<keyword evidence="7" id="KW-1015">Disulfide bond</keyword>
<dbReference type="Proteomes" id="UP000008074">
    <property type="component" value="Chromosome"/>
</dbReference>
<keyword evidence="8 13" id="KW-0676">Redox-active center</keyword>
<evidence type="ECO:0000256" key="11">
    <source>
        <dbReference type="PIRSR" id="PIRSR000350-3"/>
    </source>
</evidence>
<evidence type="ECO:0000256" key="7">
    <source>
        <dbReference type="ARBA" id="ARBA00023157"/>
    </source>
</evidence>
<evidence type="ECO:0000256" key="5">
    <source>
        <dbReference type="ARBA" id="ARBA00023002"/>
    </source>
</evidence>
<organism evidence="16 17">
    <name type="scientific">Karelsulcia muelleri (strain SMDSEM)</name>
    <name type="common">Sulcia muelleri</name>
    <dbReference type="NCBI Taxonomy" id="595499"/>
    <lineage>
        <taxon>Bacteria</taxon>
        <taxon>Pseudomonadati</taxon>
        <taxon>Bacteroidota</taxon>
        <taxon>Flavobacteriia</taxon>
        <taxon>Flavobacteriales</taxon>
        <taxon>Candidatus Karelsulcia</taxon>
    </lineage>
</organism>
<accession>C7LK61</accession>
<evidence type="ECO:0000256" key="1">
    <source>
        <dbReference type="ARBA" id="ARBA00007532"/>
    </source>
</evidence>
<dbReference type="PROSITE" id="PS00076">
    <property type="entry name" value="PYRIDINE_REDOX_1"/>
    <property type="match status" value="1"/>
</dbReference>
<dbReference type="SUPFAM" id="SSF51905">
    <property type="entry name" value="FAD/NAD(P)-binding domain"/>
    <property type="match status" value="1"/>
</dbReference>
<comment type="catalytic activity">
    <reaction evidence="9 13">
        <text>N(6)-[(R)-dihydrolipoyl]-L-lysyl-[protein] + NAD(+) = N(6)-[(R)-lipoyl]-L-lysyl-[protein] + NADH + H(+)</text>
        <dbReference type="Rhea" id="RHEA:15045"/>
        <dbReference type="Rhea" id="RHEA-COMP:10474"/>
        <dbReference type="Rhea" id="RHEA-COMP:10475"/>
        <dbReference type="ChEBI" id="CHEBI:15378"/>
        <dbReference type="ChEBI" id="CHEBI:57540"/>
        <dbReference type="ChEBI" id="CHEBI:57945"/>
        <dbReference type="ChEBI" id="CHEBI:83099"/>
        <dbReference type="ChEBI" id="CHEBI:83100"/>
        <dbReference type="EC" id="1.8.1.4"/>
    </reaction>
</comment>
<feature type="active site" description="Proton acceptor" evidence="10">
    <location>
        <position position="445"/>
    </location>
</feature>
<feature type="binding site" evidence="11">
    <location>
        <begin position="319"/>
        <end position="322"/>
    </location>
    <ligand>
        <name>FAD</name>
        <dbReference type="ChEBI" id="CHEBI:57692"/>
    </ligand>
</feature>
<name>C7LK61_KARMS</name>
<dbReference type="PRINTS" id="PR00411">
    <property type="entry name" value="PNDRDTASEI"/>
</dbReference>
<evidence type="ECO:0000256" key="2">
    <source>
        <dbReference type="ARBA" id="ARBA00012608"/>
    </source>
</evidence>
<dbReference type="GO" id="GO:0004148">
    <property type="term" value="F:dihydrolipoyl dehydrogenase (NADH) activity"/>
    <property type="evidence" value="ECO:0007669"/>
    <property type="project" value="UniProtKB-EC"/>
</dbReference>
<gene>
    <name evidence="16" type="primary">lpdA</name>
    <name evidence="16" type="ordered locus">SMDSEM_108</name>
</gene>
<keyword evidence="4 11" id="KW-0274">FAD</keyword>
<dbReference type="InterPro" id="IPR023753">
    <property type="entry name" value="FAD/NAD-binding_dom"/>
</dbReference>
<dbReference type="GO" id="GO:0006103">
    <property type="term" value="P:2-oxoglutarate metabolic process"/>
    <property type="evidence" value="ECO:0007669"/>
    <property type="project" value="TreeGrafter"/>
</dbReference>
<proteinExistence type="inferred from homology"/>
<keyword evidence="3 13" id="KW-0285">Flavoprotein</keyword>
<dbReference type="Gene3D" id="3.30.390.30">
    <property type="match status" value="1"/>
</dbReference>
<comment type="miscellaneous">
    <text evidence="13">The active site is a redox-active disulfide bond.</text>
</comment>
<dbReference type="Pfam" id="PF02852">
    <property type="entry name" value="Pyr_redox_dim"/>
    <property type="match status" value="1"/>
</dbReference>
<evidence type="ECO:0000313" key="16">
    <source>
        <dbReference type="EMBL" id="ACU52823.1"/>
    </source>
</evidence>
<dbReference type="NCBIfam" id="TIGR01350">
    <property type="entry name" value="lipoamide_DH"/>
    <property type="match status" value="1"/>
</dbReference>
<evidence type="ECO:0000256" key="8">
    <source>
        <dbReference type="ARBA" id="ARBA00023284"/>
    </source>
</evidence>
<dbReference type="InterPro" id="IPR004099">
    <property type="entry name" value="Pyr_nucl-diS_OxRdtase_dimer"/>
</dbReference>
<dbReference type="PANTHER" id="PTHR22912:SF151">
    <property type="entry name" value="DIHYDROLIPOYL DEHYDROGENASE, MITOCHONDRIAL"/>
    <property type="match status" value="1"/>
</dbReference>
<dbReference type="InterPro" id="IPR012999">
    <property type="entry name" value="Pyr_OxRdtase_I_AS"/>
</dbReference>
<dbReference type="PIRSF" id="PIRSF000350">
    <property type="entry name" value="Mercury_reductase_MerA"/>
    <property type="match status" value="1"/>
</dbReference>
<reference evidence="16 17" key="1">
    <citation type="journal article" date="2009" name="Proc. Natl. Acad. Sci. U.S.A.">
        <title>Convergent evolution of metabolic roles in bacterial co-symbionts of insects.</title>
        <authorList>
            <person name="McCutcheon J.P."/>
            <person name="McDonald B.R."/>
            <person name="Moran N.A."/>
        </authorList>
    </citation>
    <scope>NUCLEOTIDE SEQUENCE [LARGE SCALE GENOMIC DNA]</scope>
    <source>
        <strain evidence="16 17">SMDSEM</strain>
    </source>
</reference>
<feature type="disulfide bond" description="Redox-active" evidence="12">
    <location>
        <begin position="42"/>
        <end position="47"/>
    </location>
</feature>
<dbReference type="InterPro" id="IPR050151">
    <property type="entry name" value="Class-I_Pyr_Nuc-Dis_Oxidored"/>
</dbReference>
<feature type="binding site" evidence="11">
    <location>
        <begin position="144"/>
        <end position="146"/>
    </location>
    <ligand>
        <name>FAD</name>
        <dbReference type="ChEBI" id="CHEBI:57692"/>
    </ligand>
</feature>
<protein>
    <recommendedName>
        <fullName evidence="2 13">Dihydrolipoyl dehydrogenase</fullName>
        <ecNumber evidence="2 13">1.8.1.4</ecNumber>
    </recommendedName>
</protein>
<comment type="similarity">
    <text evidence="1 13">Belongs to the class-I pyridine nucleotide-disulfide oxidoreductase family.</text>
</comment>
<dbReference type="STRING" id="595499.SMDSEM_108"/>
<feature type="binding site" evidence="11">
    <location>
        <position position="204"/>
    </location>
    <ligand>
        <name>NAD(+)</name>
        <dbReference type="ChEBI" id="CHEBI:57540"/>
    </ligand>
</feature>
<sequence length="467" mass="52057">MNFYDVVIIGSGPGGYISAIRCSQLGFKTAIIEKYNQFGGTCLNVGCIPSKTLLYSAEFYHKAKNMFFKHGITFENLLLDFNQLMNRKKNIINNICKGIKYLFFKNKITPYLGTASFKDKNTLLVLNNESKIEKINFTYAIIATGSKPMELPFAKIDGKKILSSTEILSLNYIPKKLAIIGGGVIGIELGSLYKKLGSDVTIIEYEKTLIKKLDFSLSKELKNILKKDGIKFYFSTKVENIEIIKSNVKIYAKKNKNEKINLICDCCLLSIGRIPYTKNLELENIGIKKNNKGFILVNKNLQTNIENIYAIGDVIGGLMLAHKAEKEGIFVSEKIYGLKNKINYNLIPSVIYTNPEVASVGKSEKELKNMNINYKIGKFPIKALGRAISSGEINGFIKILSNELTDEILGIHMIGPRVSDLIIEAVLAMELKASSDDLSLITYAHPTFSEAVKEAALMAKGKKPIHL</sequence>
<feature type="binding site" evidence="11">
    <location>
        <position position="51"/>
    </location>
    <ligand>
        <name>FAD</name>
        <dbReference type="ChEBI" id="CHEBI:57692"/>
    </ligand>
</feature>
<feature type="domain" description="Pyridine nucleotide-disulphide oxidoreductase dimerisation" evidence="14">
    <location>
        <begin position="347"/>
        <end position="456"/>
    </location>
</feature>
<evidence type="ECO:0000256" key="12">
    <source>
        <dbReference type="PIRSR" id="PIRSR000350-4"/>
    </source>
</evidence>
<dbReference type="FunFam" id="3.30.390.30:FF:000001">
    <property type="entry name" value="Dihydrolipoyl dehydrogenase"/>
    <property type="match status" value="1"/>
</dbReference>
<comment type="cofactor">
    <cofactor evidence="11 13">
        <name>FAD</name>
        <dbReference type="ChEBI" id="CHEBI:57692"/>
    </cofactor>
    <text evidence="11 13">Binds 1 FAD per subunit.</text>
</comment>
<dbReference type="PRINTS" id="PR00368">
    <property type="entry name" value="FADPNR"/>
</dbReference>
<feature type="binding site" evidence="11">
    <location>
        <begin position="181"/>
        <end position="188"/>
    </location>
    <ligand>
        <name>NAD(+)</name>
        <dbReference type="ChEBI" id="CHEBI:57540"/>
    </ligand>
</feature>
<dbReference type="EC" id="1.8.1.4" evidence="2 13"/>
<dbReference type="Pfam" id="PF07992">
    <property type="entry name" value="Pyr_redox_2"/>
    <property type="match status" value="1"/>
</dbReference>
<dbReference type="InterPro" id="IPR036188">
    <property type="entry name" value="FAD/NAD-bd_sf"/>
</dbReference>
<feature type="binding site" evidence="11">
    <location>
        <position position="272"/>
    </location>
    <ligand>
        <name>NAD(+)</name>
        <dbReference type="ChEBI" id="CHEBI:57540"/>
    </ligand>
</feature>
<dbReference type="InterPro" id="IPR006258">
    <property type="entry name" value="Lipoamide_DH"/>
</dbReference>
<evidence type="ECO:0000256" key="3">
    <source>
        <dbReference type="ARBA" id="ARBA00022630"/>
    </source>
</evidence>
<feature type="binding site" evidence="11">
    <location>
        <position position="313"/>
    </location>
    <ligand>
        <name>FAD</name>
        <dbReference type="ChEBI" id="CHEBI:57692"/>
    </ligand>
</feature>
<dbReference type="AlphaFoldDB" id="C7LK61"/>
<evidence type="ECO:0000259" key="14">
    <source>
        <dbReference type="Pfam" id="PF02852"/>
    </source>
</evidence>
<evidence type="ECO:0000256" key="4">
    <source>
        <dbReference type="ARBA" id="ARBA00022827"/>
    </source>
</evidence>
<keyword evidence="11" id="KW-0547">Nucleotide-binding</keyword>
<evidence type="ECO:0000259" key="15">
    <source>
        <dbReference type="Pfam" id="PF07992"/>
    </source>
</evidence>
<dbReference type="KEGG" id="sms:SMDSEM_108"/>
<dbReference type="GO" id="GO:0005737">
    <property type="term" value="C:cytoplasm"/>
    <property type="evidence" value="ECO:0007669"/>
    <property type="project" value="UniProtKB-ARBA"/>
</dbReference>